<dbReference type="SUPFAM" id="SSF53335">
    <property type="entry name" value="S-adenosyl-L-methionine-dependent methyltransferases"/>
    <property type="match status" value="1"/>
</dbReference>
<feature type="region of interest" description="Disordered" evidence="1">
    <location>
        <begin position="1"/>
        <end position="28"/>
    </location>
</feature>
<keyword evidence="3" id="KW-1185">Reference proteome</keyword>
<dbReference type="InterPro" id="IPR029063">
    <property type="entry name" value="SAM-dependent_MTases_sf"/>
</dbReference>
<proteinExistence type="predicted"/>
<sequence length="273" mass="29914">MPSSSSQPWPVKQYTPRHQTWPYNPSDFTRQDSTPDAAFYSVPRFVTHIDDAAIATLAAYYDAVLPKKGKILDFCSSWVSHYPPSLEQAAARGEVQITGMGMVQAELDANEVLNHGRLLQDLNEDADLHAALVRHGCLPTTDDSPDSGKLDASTNVVSTDYLTQPVAVLRSLRKATKPGGTVHLIVSNRCFPTKAISRWLRASEGERLEMVGDFLFFAGWKKIEIVELSNGMTETEEGSGASGAAQGGFQGLMGMLGMMNRRDPLWAVRAVKE</sequence>
<gene>
    <name evidence="2" type="ORF">LECACI_7A005196</name>
</gene>
<dbReference type="Gene3D" id="3.40.50.150">
    <property type="entry name" value="Vaccinia Virus protein VP39"/>
    <property type="match status" value="1"/>
</dbReference>
<dbReference type="Proteomes" id="UP001296104">
    <property type="component" value="Unassembled WGS sequence"/>
</dbReference>
<name>A0AAI9EBC7_9PEZI</name>
<reference evidence="2" key="1">
    <citation type="submission" date="2023-11" db="EMBL/GenBank/DDBJ databases">
        <authorList>
            <person name="Alioto T."/>
            <person name="Alioto T."/>
            <person name="Gomez Garrido J."/>
        </authorList>
    </citation>
    <scope>NUCLEOTIDE SEQUENCE</scope>
</reference>
<feature type="compositionally biased region" description="Polar residues" evidence="1">
    <location>
        <begin position="16"/>
        <end position="28"/>
    </location>
</feature>
<dbReference type="AlphaFoldDB" id="A0AAI9EBC7"/>
<evidence type="ECO:0000313" key="3">
    <source>
        <dbReference type="Proteomes" id="UP001296104"/>
    </source>
</evidence>
<protein>
    <submittedName>
        <fullName evidence="2">Uncharacterized protein</fullName>
    </submittedName>
</protein>
<dbReference type="PANTHER" id="PTHR43036">
    <property type="entry name" value="OSJNBB0011N17.9 PROTEIN"/>
    <property type="match status" value="1"/>
</dbReference>
<dbReference type="EMBL" id="CAVMBE010000032">
    <property type="protein sequence ID" value="CAK4028875.1"/>
    <property type="molecule type" value="Genomic_DNA"/>
</dbReference>
<dbReference type="PANTHER" id="PTHR43036:SF2">
    <property type="entry name" value="OS04G0481300 PROTEIN"/>
    <property type="match status" value="1"/>
</dbReference>
<organism evidence="2 3">
    <name type="scientific">Lecanosticta acicola</name>
    <dbReference type="NCBI Taxonomy" id="111012"/>
    <lineage>
        <taxon>Eukaryota</taxon>
        <taxon>Fungi</taxon>
        <taxon>Dikarya</taxon>
        <taxon>Ascomycota</taxon>
        <taxon>Pezizomycotina</taxon>
        <taxon>Dothideomycetes</taxon>
        <taxon>Dothideomycetidae</taxon>
        <taxon>Mycosphaerellales</taxon>
        <taxon>Mycosphaerellaceae</taxon>
        <taxon>Lecanosticta</taxon>
    </lineage>
</organism>
<evidence type="ECO:0000313" key="2">
    <source>
        <dbReference type="EMBL" id="CAK4028875.1"/>
    </source>
</evidence>
<comment type="caution">
    <text evidence="2">The sequence shown here is derived from an EMBL/GenBank/DDBJ whole genome shotgun (WGS) entry which is preliminary data.</text>
</comment>
<evidence type="ECO:0000256" key="1">
    <source>
        <dbReference type="SAM" id="MobiDB-lite"/>
    </source>
</evidence>
<accession>A0AAI9EBC7</accession>